<reference evidence="2" key="2">
    <citation type="journal article" date="2023" name="IMA Fungus">
        <title>Comparative genomic study of the Penicillium genus elucidates a diverse pangenome and 15 lateral gene transfer events.</title>
        <authorList>
            <person name="Petersen C."/>
            <person name="Sorensen T."/>
            <person name="Nielsen M.R."/>
            <person name="Sondergaard T.E."/>
            <person name="Sorensen J.L."/>
            <person name="Fitzpatrick D.A."/>
            <person name="Frisvad J.C."/>
            <person name="Nielsen K.L."/>
        </authorList>
    </citation>
    <scope>NUCLEOTIDE SEQUENCE</scope>
    <source>
        <strain evidence="2">IBT 3081</strain>
    </source>
</reference>
<organism evidence="2 3">
    <name type="scientific">Penicillium concentricum</name>
    <dbReference type="NCBI Taxonomy" id="293559"/>
    <lineage>
        <taxon>Eukaryota</taxon>
        <taxon>Fungi</taxon>
        <taxon>Dikarya</taxon>
        <taxon>Ascomycota</taxon>
        <taxon>Pezizomycotina</taxon>
        <taxon>Eurotiomycetes</taxon>
        <taxon>Eurotiomycetidae</taxon>
        <taxon>Eurotiales</taxon>
        <taxon>Aspergillaceae</taxon>
        <taxon>Penicillium</taxon>
    </lineage>
</organism>
<dbReference type="RefSeq" id="XP_056584116.1">
    <property type="nucleotide sequence ID" value="XM_056719981.1"/>
</dbReference>
<keyword evidence="1" id="KW-0472">Membrane</keyword>
<keyword evidence="1" id="KW-0812">Transmembrane</keyword>
<dbReference type="EMBL" id="JAPZBT010000001">
    <property type="protein sequence ID" value="KAJ5384340.1"/>
    <property type="molecule type" value="Genomic_DNA"/>
</dbReference>
<gene>
    <name evidence="2" type="ORF">N7517_002251</name>
</gene>
<dbReference type="AlphaFoldDB" id="A0A9W9VLC9"/>
<feature type="transmembrane region" description="Helical" evidence="1">
    <location>
        <begin position="85"/>
        <end position="108"/>
    </location>
</feature>
<accession>A0A9W9VLC9</accession>
<dbReference type="Proteomes" id="UP001147752">
    <property type="component" value="Unassembled WGS sequence"/>
</dbReference>
<evidence type="ECO:0000313" key="2">
    <source>
        <dbReference type="EMBL" id="KAJ5384340.1"/>
    </source>
</evidence>
<comment type="caution">
    <text evidence="2">The sequence shown here is derived from an EMBL/GenBank/DDBJ whole genome shotgun (WGS) entry which is preliminary data.</text>
</comment>
<sequence>MLAILYRRVAWTRYGAPAQCMRRGRSDIDELLEPLILIFYSIPKQRSEKNSDSNTVGALGNGRQGTTAIYGFLCSAIWSPAHSYALLLVFAFLISTSCGTFSVTITAVMVEVDLNRCLRTLRRFVLLWLFPPLMPAMDDFRALDEPSSE</sequence>
<reference evidence="2" key="1">
    <citation type="submission" date="2022-12" db="EMBL/GenBank/DDBJ databases">
        <authorList>
            <person name="Petersen C."/>
        </authorList>
    </citation>
    <scope>NUCLEOTIDE SEQUENCE</scope>
    <source>
        <strain evidence="2">IBT 3081</strain>
    </source>
</reference>
<keyword evidence="1" id="KW-1133">Transmembrane helix</keyword>
<protein>
    <submittedName>
        <fullName evidence="2">Uncharacterized protein</fullName>
    </submittedName>
</protein>
<dbReference type="GeneID" id="81459164"/>
<evidence type="ECO:0000313" key="3">
    <source>
        <dbReference type="Proteomes" id="UP001147752"/>
    </source>
</evidence>
<keyword evidence="3" id="KW-1185">Reference proteome</keyword>
<evidence type="ECO:0000256" key="1">
    <source>
        <dbReference type="SAM" id="Phobius"/>
    </source>
</evidence>
<proteinExistence type="predicted"/>
<name>A0A9W9VLC9_9EURO</name>